<proteinExistence type="predicted"/>
<name>A0A1E1WPN6_PECGO</name>
<organism evidence="2">
    <name type="scientific">Pectinophora gossypiella</name>
    <name type="common">Cotton pink bollworm</name>
    <name type="synonym">Depressaria gossypiella</name>
    <dbReference type="NCBI Taxonomy" id="13191"/>
    <lineage>
        <taxon>Eukaryota</taxon>
        <taxon>Metazoa</taxon>
        <taxon>Ecdysozoa</taxon>
        <taxon>Arthropoda</taxon>
        <taxon>Hexapoda</taxon>
        <taxon>Insecta</taxon>
        <taxon>Pterygota</taxon>
        <taxon>Neoptera</taxon>
        <taxon>Endopterygota</taxon>
        <taxon>Lepidoptera</taxon>
        <taxon>Glossata</taxon>
        <taxon>Ditrysia</taxon>
        <taxon>Gelechioidea</taxon>
        <taxon>Gelechiidae</taxon>
        <taxon>Apatetrinae</taxon>
        <taxon>Pectinophora</taxon>
    </lineage>
</organism>
<sequence>CAGCRFRYVCVQCADVDLCGACEAAGQHMRHYALRVPGPRAYDEVAAVLHRVRQALLADSILLGDGLQMEAEVKEEPEEADPIAMPSDLIAMPGNPIFISMPEDPISVQAYPIAMPAAVNDGDECAIEAEVKEEPEEPDECESVGAASAAESTHALEADTAASDDDDSYAPSEDDSDSDTEAGRSAPGHTVDYSTPTRSQSHHASPSSARAVKRPAPDPICYFDLRKNAAMIAGDRSKSDMKPAALRRQPATQLHSLPRHEDDTLADKRPLSAAQVLLDSKRARVILERLDDTEVHTPRVKR</sequence>
<feature type="compositionally biased region" description="Acidic residues" evidence="1">
    <location>
        <begin position="131"/>
        <end position="142"/>
    </location>
</feature>
<dbReference type="AlphaFoldDB" id="A0A1E1WPN6"/>
<reference evidence="2" key="1">
    <citation type="submission" date="2015-09" db="EMBL/GenBank/DDBJ databases">
        <title>De novo assembly of Pectinophora gossypiella (Pink Bollworm) gut transcriptome.</title>
        <authorList>
            <person name="Tassone E.E."/>
        </authorList>
    </citation>
    <scope>NUCLEOTIDE SEQUENCE</scope>
</reference>
<evidence type="ECO:0000256" key="1">
    <source>
        <dbReference type="SAM" id="MobiDB-lite"/>
    </source>
</evidence>
<feature type="compositionally biased region" description="Polar residues" evidence="1">
    <location>
        <begin position="192"/>
        <end position="208"/>
    </location>
</feature>
<gene>
    <name evidence="2" type="ORF">g.13180</name>
</gene>
<dbReference type="EMBL" id="GDQN01002258">
    <property type="protein sequence ID" value="JAT88796.1"/>
    <property type="molecule type" value="Transcribed_RNA"/>
</dbReference>
<feature type="compositionally biased region" description="Acidic residues" evidence="1">
    <location>
        <begin position="162"/>
        <end position="180"/>
    </location>
</feature>
<feature type="non-terminal residue" evidence="2">
    <location>
        <position position="1"/>
    </location>
</feature>
<accession>A0A1E1WPN6</accession>
<feature type="compositionally biased region" description="Basic and acidic residues" evidence="1">
    <location>
        <begin position="258"/>
        <end position="269"/>
    </location>
</feature>
<protein>
    <submittedName>
        <fullName evidence="2">Uncharacterized protein</fullName>
    </submittedName>
</protein>
<feature type="region of interest" description="Disordered" evidence="1">
    <location>
        <begin position="234"/>
        <end position="269"/>
    </location>
</feature>
<dbReference type="OrthoDB" id="2122982at2759"/>
<dbReference type="SUPFAM" id="SSF57850">
    <property type="entry name" value="RING/U-box"/>
    <property type="match status" value="1"/>
</dbReference>
<evidence type="ECO:0000313" key="2">
    <source>
        <dbReference type="EMBL" id="JAT88796.1"/>
    </source>
</evidence>
<feature type="region of interest" description="Disordered" evidence="1">
    <location>
        <begin position="131"/>
        <end position="216"/>
    </location>
</feature>